<dbReference type="InterPro" id="IPR045692">
    <property type="entry name" value="DUF6057"/>
</dbReference>
<keyword evidence="1" id="KW-0812">Transmembrane</keyword>
<organism evidence="2">
    <name type="scientific">termite gut metagenome</name>
    <dbReference type="NCBI Taxonomy" id="433724"/>
    <lineage>
        <taxon>unclassified sequences</taxon>
        <taxon>metagenomes</taxon>
        <taxon>organismal metagenomes</taxon>
    </lineage>
</organism>
<protein>
    <recommendedName>
        <fullName evidence="3">Glycosyltransferase RgtA/B/C/D-like domain-containing protein</fullName>
    </recommendedName>
</protein>
<keyword evidence="1" id="KW-0472">Membrane</keyword>
<feature type="transmembrane region" description="Helical" evidence="1">
    <location>
        <begin position="67"/>
        <end position="89"/>
    </location>
</feature>
<evidence type="ECO:0008006" key="3">
    <source>
        <dbReference type="Google" id="ProtNLM"/>
    </source>
</evidence>
<proteinExistence type="predicted"/>
<keyword evidence="1" id="KW-1133">Transmembrane helix</keyword>
<name>A0A5J4PRW8_9ZZZZ</name>
<evidence type="ECO:0000313" key="2">
    <source>
        <dbReference type="EMBL" id="KAA6311551.1"/>
    </source>
</evidence>
<feature type="transmembrane region" description="Helical" evidence="1">
    <location>
        <begin position="101"/>
        <end position="122"/>
    </location>
</feature>
<evidence type="ECO:0000256" key="1">
    <source>
        <dbReference type="SAM" id="Phobius"/>
    </source>
</evidence>
<reference evidence="2" key="1">
    <citation type="submission" date="2019-03" db="EMBL/GenBank/DDBJ databases">
        <title>Single cell metagenomics reveals metabolic interactions within the superorganism composed of flagellate Streblomastix strix and complex community of Bacteroidetes bacteria on its surface.</title>
        <authorList>
            <person name="Treitli S.C."/>
            <person name="Kolisko M."/>
            <person name="Husnik F."/>
            <person name="Keeling P."/>
            <person name="Hampl V."/>
        </authorList>
    </citation>
    <scope>NUCLEOTIDE SEQUENCE</scope>
    <source>
        <strain evidence="2">STM</strain>
    </source>
</reference>
<dbReference type="EMBL" id="SNRY01006889">
    <property type="protein sequence ID" value="KAA6311551.1"/>
    <property type="molecule type" value="Genomic_DNA"/>
</dbReference>
<gene>
    <name evidence="2" type="ORF">EZS27_037344</name>
</gene>
<sequence>MKYRKSKYVLFLFAVFLLLWYGKYNRFFVLDYHEQIQLFRFDYFYLLSYLKCAGGLSRYLGSFLTQFYYYPLAGAFVITLVVVAIYLLFDAICKKKGGIEKVFLIPFLPAVILSMAFVDIHFRMS</sequence>
<feature type="transmembrane region" description="Helical" evidence="1">
    <location>
        <begin position="6"/>
        <end position="22"/>
    </location>
</feature>
<dbReference type="AlphaFoldDB" id="A0A5J4PRW8"/>
<dbReference type="Pfam" id="PF19529">
    <property type="entry name" value="DUF6057"/>
    <property type="match status" value="1"/>
</dbReference>
<feature type="non-terminal residue" evidence="2">
    <location>
        <position position="125"/>
    </location>
</feature>
<accession>A0A5J4PRW8</accession>
<comment type="caution">
    <text evidence="2">The sequence shown here is derived from an EMBL/GenBank/DDBJ whole genome shotgun (WGS) entry which is preliminary data.</text>
</comment>